<dbReference type="InterPro" id="IPR029244">
    <property type="entry name" value="FAM69_N"/>
</dbReference>
<evidence type="ECO:0000313" key="13">
    <source>
        <dbReference type="Proteomes" id="UP001558613"/>
    </source>
</evidence>
<organism evidence="12 13">
    <name type="scientific">Cirrhinus molitorella</name>
    <name type="common">mud carp</name>
    <dbReference type="NCBI Taxonomy" id="172907"/>
    <lineage>
        <taxon>Eukaryota</taxon>
        <taxon>Metazoa</taxon>
        <taxon>Chordata</taxon>
        <taxon>Craniata</taxon>
        <taxon>Vertebrata</taxon>
        <taxon>Euteleostomi</taxon>
        <taxon>Actinopterygii</taxon>
        <taxon>Neopterygii</taxon>
        <taxon>Teleostei</taxon>
        <taxon>Ostariophysi</taxon>
        <taxon>Cypriniformes</taxon>
        <taxon>Cyprinidae</taxon>
        <taxon>Labeoninae</taxon>
        <taxon>Labeonini</taxon>
        <taxon>Cirrhinus</taxon>
    </lineage>
</organism>
<keyword evidence="8" id="KW-1015">Disulfide bond</keyword>
<dbReference type="PANTHER" id="PTHR21093">
    <property type="entry name" value="DIVERGENT PROTEIN KINASE DOMAIN 1C-RELATED"/>
    <property type="match status" value="1"/>
</dbReference>
<dbReference type="PANTHER" id="PTHR21093:SF2">
    <property type="entry name" value="DIVERGENT PROTEIN KINASE DOMAIN 1C"/>
    <property type="match status" value="1"/>
</dbReference>
<dbReference type="Pfam" id="PF14875">
    <property type="entry name" value="PIP49_N"/>
    <property type="match status" value="1"/>
</dbReference>
<keyword evidence="7 10" id="KW-0472">Membrane</keyword>
<reference evidence="12 13" key="1">
    <citation type="submission" date="2023-09" db="EMBL/GenBank/DDBJ databases">
        <authorList>
            <person name="Wang M."/>
        </authorList>
    </citation>
    <scope>NUCLEOTIDE SEQUENCE [LARGE SCALE GENOMIC DNA]</scope>
    <source>
        <strain evidence="12">GT-2023</strain>
        <tissue evidence="12">Liver</tissue>
    </source>
</reference>
<evidence type="ECO:0000256" key="1">
    <source>
        <dbReference type="ARBA" id="ARBA00004648"/>
    </source>
</evidence>
<name>A0ABR3L9G6_9TELE</name>
<keyword evidence="5" id="KW-0735">Signal-anchor</keyword>
<feature type="domain" description="FAM69 N-terminal" evidence="11">
    <location>
        <begin position="207"/>
        <end position="365"/>
    </location>
</feature>
<feature type="region of interest" description="Disordered" evidence="9">
    <location>
        <begin position="136"/>
        <end position="166"/>
    </location>
</feature>
<feature type="compositionally biased region" description="Basic residues" evidence="9">
    <location>
        <begin position="155"/>
        <end position="166"/>
    </location>
</feature>
<keyword evidence="3 10" id="KW-0812">Transmembrane</keyword>
<evidence type="ECO:0000313" key="12">
    <source>
        <dbReference type="EMBL" id="KAL1249040.1"/>
    </source>
</evidence>
<evidence type="ECO:0000259" key="11">
    <source>
        <dbReference type="SMART" id="SM01299"/>
    </source>
</evidence>
<feature type="transmembrane region" description="Helical" evidence="10">
    <location>
        <begin position="210"/>
        <end position="231"/>
    </location>
</feature>
<evidence type="ECO:0000256" key="6">
    <source>
        <dbReference type="ARBA" id="ARBA00022989"/>
    </source>
</evidence>
<evidence type="ECO:0000256" key="10">
    <source>
        <dbReference type="SAM" id="Phobius"/>
    </source>
</evidence>
<sequence length="638" mass="71966">MVYGATSDVPGEGMDPVAMHSISPKEHMPSPLYLLSQSKKKTTAEIPTAVVTGRTASSALEQFRVKLSEGPRLARETALAPRAARKGPAALETEKKATQRRKALKKGAGGRGKKEQVRPRLRGVLHTPALASLIHKTNAGRRRGSREREQEAVKRRSAAIRHASPPRRHATDSHILEWKAEGSCRRGSRQMRRSLRGALRCLGVKVCRRSALLVVLLWLASWLFLNGLVFVHRNMFSDFCTDDKSKEILQRVCAEYQQGILTGDLCEDLCVAGRVEYKRCLYYENGKKVMAASWRGVPVVLKSKLENFSSYEALALLEYQDAAGGAGGEEELSPLDVVFYATLEIKNSLGLETGTNLTLPRLWGQKLKENERTYSRAELASLWALLQQEEYTFLRVLQDLTHHVAKILGSCGHFYAVEYLAAGHAWDQHIFSLEELTLSPSPSPWSGQEKMITAKDMVPRVALSFLEMVEHFENDFSHRLHLCDIKPENFAIRKDLTVVAIDVDMAFFEPKMRDILEQNCTSDNDCNFFDCISKCDKNKNRCGPKRRNSNLQVICEKIFRPWFSPTLLGAKAGLPLQVELQRAVQECAEIDSGEDARRTRAVREQLQDLLVELIREDTENRGEGQEHKMRRVHTALNF</sequence>
<comment type="similarity">
    <text evidence="2">Belongs to the DIPK family.</text>
</comment>
<dbReference type="SUPFAM" id="SSF56112">
    <property type="entry name" value="Protein kinase-like (PK-like)"/>
    <property type="match status" value="1"/>
</dbReference>
<protein>
    <recommendedName>
        <fullName evidence="11">FAM69 N-terminal domain-containing protein</fullName>
    </recommendedName>
</protein>
<accession>A0ABR3L9G6</accession>
<comment type="subcellular location">
    <subcellularLocation>
        <location evidence="1">Endoplasmic reticulum membrane</location>
        <topology evidence="1">Single-pass type II membrane protein</topology>
    </subcellularLocation>
</comment>
<dbReference type="InterPro" id="IPR022049">
    <property type="entry name" value="FAM69_kinase_dom"/>
</dbReference>
<evidence type="ECO:0000256" key="5">
    <source>
        <dbReference type="ARBA" id="ARBA00022968"/>
    </source>
</evidence>
<evidence type="ECO:0000256" key="4">
    <source>
        <dbReference type="ARBA" id="ARBA00022824"/>
    </source>
</evidence>
<feature type="region of interest" description="Disordered" evidence="9">
    <location>
        <begin position="76"/>
        <end position="120"/>
    </location>
</feature>
<dbReference type="InterPro" id="IPR011009">
    <property type="entry name" value="Kinase-like_dom_sf"/>
</dbReference>
<keyword evidence="13" id="KW-1185">Reference proteome</keyword>
<evidence type="ECO:0000256" key="7">
    <source>
        <dbReference type="ARBA" id="ARBA00023136"/>
    </source>
</evidence>
<proteinExistence type="inferred from homology"/>
<dbReference type="SMART" id="SM01299">
    <property type="entry name" value="PIP49_N"/>
    <property type="match status" value="1"/>
</dbReference>
<keyword evidence="4" id="KW-0256">Endoplasmic reticulum</keyword>
<evidence type="ECO:0000256" key="8">
    <source>
        <dbReference type="ARBA" id="ARBA00023157"/>
    </source>
</evidence>
<gene>
    <name evidence="12" type="ORF">QQF64_022358</name>
</gene>
<dbReference type="Proteomes" id="UP001558613">
    <property type="component" value="Unassembled WGS sequence"/>
</dbReference>
<dbReference type="EMBL" id="JAYMGO010000024">
    <property type="protein sequence ID" value="KAL1249040.1"/>
    <property type="molecule type" value="Genomic_DNA"/>
</dbReference>
<keyword evidence="6 10" id="KW-1133">Transmembrane helix</keyword>
<feature type="region of interest" description="Disordered" evidence="9">
    <location>
        <begin position="1"/>
        <end position="26"/>
    </location>
</feature>
<evidence type="ECO:0000256" key="2">
    <source>
        <dbReference type="ARBA" id="ARBA00006338"/>
    </source>
</evidence>
<evidence type="ECO:0000256" key="9">
    <source>
        <dbReference type="SAM" id="MobiDB-lite"/>
    </source>
</evidence>
<comment type="caution">
    <text evidence="12">The sequence shown here is derived from an EMBL/GenBank/DDBJ whole genome shotgun (WGS) entry which is preliminary data.</text>
</comment>
<evidence type="ECO:0000256" key="3">
    <source>
        <dbReference type="ARBA" id="ARBA00022692"/>
    </source>
</evidence>
<dbReference type="Pfam" id="PF12260">
    <property type="entry name" value="PIP49_C"/>
    <property type="match status" value="1"/>
</dbReference>